<accession>G7IBB5</accession>
<dbReference type="Pfam" id="PF13456">
    <property type="entry name" value="RVT_3"/>
    <property type="match status" value="1"/>
</dbReference>
<dbReference type="Gene3D" id="3.30.420.10">
    <property type="entry name" value="Ribonuclease H-like superfamily/Ribonuclease H"/>
    <property type="match status" value="1"/>
</dbReference>
<dbReference type="Proteomes" id="UP000002051">
    <property type="component" value="Unassembled WGS sequence"/>
</dbReference>
<organism evidence="2 4">
    <name type="scientific">Medicago truncatula</name>
    <name type="common">Barrel medic</name>
    <name type="synonym">Medicago tribuloides</name>
    <dbReference type="NCBI Taxonomy" id="3880"/>
    <lineage>
        <taxon>Eukaryota</taxon>
        <taxon>Viridiplantae</taxon>
        <taxon>Streptophyta</taxon>
        <taxon>Embryophyta</taxon>
        <taxon>Tracheophyta</taxon>
        <taxon>Spermatophyta</taxon>
        <taxon>Magnoliopsida</taxon>
        <taxon>eudicotyledons</taxon>
        <taxon>Gunneridae</taxon>
        <taxon>Pentapetalae</taxon>
        <taxon>rosids</taxon>
        <taxon>fabids</taxon>
        <taxon>Fabales</taxon>
        <taxon>Fabaceae</taxon>
        <taxon>Papilionoideae</taxon>
        <taxon>50 kb inversion clade</taxon>
        <taxon>NPAAA clade</taxon>
        <taxon>Hologalegina</taxon>
        <taxon>IRL clade</taxon>
        <taxon>Trifolieae</taxon>
        <taxon>Medicago</taxon>
    </lineage>
</organism>
<reference evidence="2 4" key="2">
    <citation type="journal article" date="2014" name="BMC Genomics">
        <title>An improved genome release (version Mt4.0) for the model legume Medicago truncatula.</title>
        <authorList>
            <person name="Tang H."/>
            <person name="Krishnakumar V."/>
            <person name="Bidwell S."/>
            <person name="Rosen B."/>
            <person name="Chan A."/>
            <person name="Zhou S."/>
            <person name="Gentzbittel L."/>
            <person name="Childs K.L."/>
            <person name="Yandell M."/>
            <person name="Gundlach H."/>
            <person name="Mayer K.F."/>
            <person name="Schwartz D.C."/>
            <person name="Town C.D."/>
        </authorList>
    </citation>
    <scope>GENOME REANNOTATION</scope>
    <source>
        <strain evidence="3 4">cv. Jemalong A17</strain>
    </source>
</reference>
<reference evidence="2 4" key="1">
    <citation type="journal article" date="2011" name="Nature">
        <title>The Medicago genome provides insight into the evolution of rhizobial symbioses.</title>
        <authorList>
            <person name="Young N.D."/>
            <person name="Debelle F."/>
            <person name="Oldroyd G.E."/>
            <person name="Geurts R."/>
            <person name="Cannon S.B."/>
            <person name="Udvardi M.K."/>
            <person name="Benedito V.A."/>
            <person name="Mayer K.F."/>
            <person name="Gouzy J."/>
            <person name="Schoof H."/>
            <person name="Van de Peer Y."/>
            <person name="Proost S."/>
            <person name="Cook D.R."/>
            <person name="Meyers B.C."/>
            <person name="Spannagl M."/>
            <person name="Cheung F."/>
            <person name="De Mita S."/>
            <person name="Krishnakumar V."/>
            <person name="Gundlach H."/>
            <person name="Zhou S."/>
            <person name="Mudge J."/>
            <person name="Bharti A.K."/>
            <person name="Murray J.D."/>
            <person name="Naoumkina M.A."/>
            <person name="Rosen B."/>
            <person name="Silverstein K.A."/>
            <person name="Tang H."/>
            <person name="Rombauts S."/>
            <person name="Zhao P.X."/>
            <person name="Zhou P."/>
            <person name="Barbe V."/>
            <person name="Bardou P."/>
            <person name="Bechner M."/>
            <person name="Bellec A."/>
            <person name="Berger A."/>
            <person name="Berges H."/>
            <person name="Bidwell S."/>
            <person name="Bisseling T."/>
            <person name="Choisne N."/>
            <person name="Couloux A."/>
            <person name="Denny R."/>
            <person name="Deshpande S."/>
            <person name="Dai X."/>
            <person name="Doyle J.J."/>
            <person name="Dudez A.M."/>
            <person name="Farmer A.D."/>
            <person name="Fouteau S."/>
            <person name="Franken C."/>
            <person name="Gibelin C."/>
            <person name="Gish J."/>
            <person name="Goldstein S."/>
            <person name="Gonzalez A.J."/>
            <person name="Green P.J."/>
            <person name="Hallab A."/>
            <person name="Hartog M."/>
            <person name="Hua A."/>
            <person name="Humphray S.J."/>
            <person name="Jeong D.H."/>
            <person name="Jing Y."/>
            <person name="Jocker A."/>
            <person name="Kenton S.M."/>
            <person name="Kim D.J."/>
            <person name="Klee K."/>
            <person name="Lai H."/>
            <person name="Lang C."/>
            <person name="Lin S."/>
            <person name="Macmil S.L."/>
            <person name="Magdelenat G."/>
            <person name="Matthews L."/>
            <person name="McCorrison J."/>
            <person name="Monaghan E.L."/>
            <person name="Mun J.H."/>
            <person name="Najar F.Z."/>
            <person name="Nicholson C."/>
            <person name="Noirot C."/>
            <person name="O'Bleness M."/>
            <person name="Paule C.R."/>
            <person name="Poulain J."/>
            <person name="Prion F."/>
            <person name="Qin B."/>
            <person name="Qu C."/>
            <person name="Retzel E.F."/>
            <person name="Riddle C."/>
            <person name="Sallet E."/>
            <person name="Samain S."/>
            <person name="Samson N."/>
            <person name="Sanders I."/>
            <person name="Saurat O."/>
            <person name="Scarpelli C."/>
            <person name="Schiex T."/>
            <person name="Segurens B."/>
            <person name="Severin A.J."/>
            <person name="Sherrier D.J."/>
            <person name="Shi R."/>
            <person name="Sims S."/>
            <person name="Singer S.R."/>
            <person name="Sinharoy S."/>
            <person name="Sterck L."/>
            <person name="Viollet A."/>
            <person name="Wang B.B."/>
            <person name="Wang K."/>
            <person name="Wang M."/>
            <person name="Wang X."/>
            <person name="Warfsmann J."/>
            <person name="Weissenbach J."/>
            <person name="White D.D."/>
            <person name="White J.D."/>
            <person name="Wiley G.B."/>
            <person name="Wincker P."/>
            <person name="Xing Y."/>
            <person name="Yang L."/>
            <person name="Yao Z."/>
            <person name="Ying F."/>
            <person name="Zhai J."/>
            <person name="Zhou L."/>
            <person name="Zuber A."/>
            <person name="Denarie J."/>
            <person name="Dixon R.A."/>
            <person name="May G.D."/>
            <person name="Schwartz D.C."/>
            <person name="Rogers J."/>
            <person name="Quetier F."/>
            <person name="Town C.D."/>
            <person name="Roe B.A."/>
        </authorList>
    </citation>
    <scope>NUCLEOTIDE SEQUENCE [LARGE SCALE GENOMIC DNA]</scope>
    <source>
        <strain evidence="2">A17</strain>
        <strain evidence="3 4">cv. Jemalong A17</strain>
    </source>
</reference>
<reference evidence="3" key="3">
    <citation type="submission" date="2015-04" db="UniProtKB">
        <authorList>
            <consortium name="EnsemblPlants"/>
        </authorList>
    </citation>
    <scope>IDENTIFICATION</scope>
    <source>
        <strain evidence="3">cv. Jemalong A17</strain>
    </source>
</reference>
<dbReference type="GO" id="GO:0004523">
    <property type="term" value="F:RNA-DNA hybrid ribonuclease activity"/>
    <property type="evidence" value="ECO:0007669"/>
    <property type="project" value="InterPro"/>
</dbReference>
<dbReference type="eggNOG" id="KOG1075">
    <property type="taxonomic scope" value="Eukaryota"/>
</dbReference>
<dbReference type="PANTHER" id="PTHR47074:SF48">
    <property type="entry name" value="POLYNUCLEOTIDYL TRANSFERASE, RIBONUCLEASE H-LIKE SUPERFAMILY PROTEIN"/>
    <property type="match status" value="1"/>
</dbReference>
<proteinExistence type="predicted"/>
<evidence type="ECO:0000313" key="4">
    <source>
        <dbReference type="Proteomes" id="UP000002051"/>
    </source>
</evidence>
<dbReference type="SUPFAM" id="SSF53098">
    <property type="entry name" value="Ribonuclease H-like"/>
    <property type="match status" value="1"/>
</dbReference>
<protein>
    <recommendedName>
        <fullName evidence="1">RNase H type-1 domain-containing protein</fullName>
    </recommendedName>
</protein>
<feature type="domain" description="RNase H type-1" evidence="1">
    <location>
        <begin position="68"/>
        <end position="152"/>
    </location>
</feature>
<dbReference type="InterPro" id="IPR052929">
    <property type="entry name" value="RNase_H-like_EbsB-rel"/>
</dbReference>
<dbReference type="EnsemblPlants" id="AES59299">
    <property type="protein sequence ID" value="AES59299"/>
    <property type="gene ID" value="MTR_1g017840"/>
</dbReference>
<evidence type="ECO:0000259" key="1">
    <source>
        <dbReference type="Pfam" id="PF13456"/>
    </source>
</evidence>
<gene>
    <name evidence="2" type="ordered locus">MTR_1g017840</name>
</gene>
<dbReference type="AlphaFoldDB" id="G7IBB5"/>
<evidence type="ECO:0000313" key="2">
    <source>
        <dbReference type="EMBL" id="AES59299.1"/>
    </source>
</evidence>
<dbReference type="PANTHER" id="PTHR47074">
    <property type="entry name" value="BNAC02G40300D PROTEIN"/>
    <property type="match status" value="1"/>
</dbReference>
<dbReference type="HOGENOM" id="CLU_1858218_0_0_1"/>
<dbReference type="InterPro" id="IPR002156">
    <property type="entry name" value="RNaseH_domain"/>
</dbReference>
<name>G7IBB5_MEDTR</name>
<evidence type="ECO:0000313" key="3">
    <source>
        <dbReference type="EnsemblPlants" id="AES59299"/>
    </source>
</evidence>
<sequence length="162" mass="18036">MTVDRVCVVIEEWQHTNATRTDSNQQGTHMQPPSCISQQTVVHLQPSSVASVAHVHCQCPSRGRLKCNMDAGFSVATNRTDIGICVRDDDCTFVLAKTISLNVVHSVDVGEAMGLYHALEWLSNMQFDNVDFAMDSKTTHDAFHSHRYDVSEFSHITSQTRG</sequence>
<dbReference type="InterPro" id="IPR036397">
    <property type="entry name" value="RNaseH_sf"/>
</dbReference>
<keyword evidence="4" id="KW-1185">Reference proteome</keyword>
<dbReference type="EMBL" id="CM001217">
    <property type="protein sequence ID" value="AES59299.1"/>
    <property type="molecule type" value="Genomic_DNA"/>
</dbReference>
<dbReference type="PaxDb" id="3880-AES59299"/>
<dbReference type="GO" id="GO:0003676">
    <property type="term" value="F:nucleic acid binding"/>
    <property type="evidence" value="ECO:0007669"/>
    <property type="project" value="InterPro"/>
</dbReference>
<dbReference type="InterPro" id="IPR012337">
    <property type="entry name" value="RNaseH-like_sf"/>
</dbReference>